<reference evidence="1 2" key="1">
    <citation type="submission" date="2017-06" db="EMBL/GenBank/DDBJ databases">
        <authorList>
            <person name="Kim H.J."/>
            <person name="Triplett B.A."/>
        </authorList>
    </citation>
    <scope>NUCLEOTIDE SEQUENCE [LARGE SCALE GENOMIC DNA]</scope>
    <source>
        <strain evidence="1 2">DSM 19316</strain>
    </source>
</reference>
<dbReference type="RefSeq" id="WP_089309184.1">
    <property type="nucleotide sequence ID" value="NZ_FZNK01000015.1"/>
</dbReference>
<gene>
    <name evidence="1" type="ORF">SAMN06266787_11512</name>
</gene>
<protein>
    <submittedName>
        <fullName evidence="1">Uncharacterized protein</fullName>
    </submittedName>
</protein>
<name>A0A238YNH9_HALEZ</name>
<evidence type="ECO:0000313" key="2">
    <source>
        <dbReference type="Proteomes" id="UP000198297"/>
    </source>
</evidence>
<dbReference type="AlphaFoldDB" id="A0A238YNH9"/>
<sequence length="97" mass="10564">MDESESQILSVSLGEPTDIQAVLNRAGIDHVSVHEHRLLAIYHTAIINVTTDSQPISNTQSLEMGCWEGPIPSRADGKSSQEILQNFVDVFDSGEAD</sequence>
<dbReference type="Proteomes" id="UP000198297">
    <property type="component" value="Unassembled WGS sequence"/>
</dbReference>
<evidence type="ECO:0000313" key="1">
    <source>
        <dbReference type="EMBL" id="SNR72214.1"/>
    </source>
</evidence>
<proteinExistence type="predicted"/>
<organism evidence="1 2">
    <name type="scientific">Halorubrum ezzemoulense</name>
    <name type="common">Halorubrum chaoviator</name>
    <dbReference type="NCBI Taxonomy" id="337243"/>
    <lineage>
        <taxon>Archaea</taxon>
        <taxon>Methanobacteriati</taxon>
        <taxon>Methanobacteriota</taxon>
        <taxon>Stenosarchaea group</taxon>
        <taxon>Halobacteria</taxon>
        <taxon>Halobacteriales</taxon>
        <taxon>Haloferacaceae</taxon>
        <taxon>Halorubrum</taxon>
    </lineage>
</organism>
<dbReference type="EMBL" id="FZNK01000015">
    <property type="protein sequence ID" value="SNR72214.1"/>
    <property type="molecule type" value="Genomic_DNA"/>
</dbReference>
<accession>A0A238YNH9</accession>